<protein>
    <submittedName>
        <fullName evidence="2">Uncharacterized protein</fullName>
    </submittedName>
</protein>
<feature type="compositionally biased region" description="Basic and acidic residues" evidence="1">
    <location>
        <begin position="37"/>
        <end position="47"/>
    </location>
</feature>
<feature type="compositionally biased region" description="Polar residues" evidence="1">
    <location>
        <begin position="21"/>
        <end position="30"/>
    </location>
</feature>
<gene>
    <name evidence="2" type="ORF">XELAEV_18041222mg</name>
</gene>
<dbReference type="Proteomes" id="UP000694892">
    <property type="component" value="Chromosome 8S"/>
</dbReference>
<name>A0A974H5C1_XENLA</name>
<accession>A0A974H5C1</accession>
<evidence type="ECO:0000256" key="1">
    <source>
        <dbReference type="SAM" id="MobiDB-lite"/>
    </source>
</evidence>
<organism evidence="2 3">
    <name type="scientific">Xenopus laevis</name>
    <name type="common">African clawed frog</name>
    <dbReference type="NCBI Taxonomy" id="8355"/>
    <lineage>
        <taxon>Eukaryota</taxon>
        <taxon>Metazoa</taxon>
        <taxon>Chordata</taxon>
        <taxon>Craniata</taxon>
        <taxon>Vertebrata</taxon>
        <taxon>Euteleostomi</taxon>
        <taxon>Amphibia</taxon>
        <taxon>Batrachia</taxon>
        <taxon>Anura</taxon>
        <taxon>Pipoidea</taxon>
        <taxon>Pipidae</taxon>
        <taxon>Xenopodinae</taxon>
        <taxon>Xenopus</taxon>
        <taxon>Xenopus</taxon>
    </lineage>
</organism>
<reference evidence="3" key="1">
    <citation type="journal article" date="2016" name="Nature">
        <title>Genome evolution in the allotetraploid frog Xenopus laevis.</title>
        <authorList>
            <person name="Session A.M."/>
            <person name="Uno Y."/>
            <person name="Kwon T."/>
            <person name="Chapman J.A."/>
            <person name="Toyoda A."/>
            <person name="Takahashi S."/>
            <person name="Fukui A."/>
            <person name="Hikosaka A."/>
            <person name="Suzuki A."/>
            <person name="Kondo M."/>
            <person name="van Heeringen S.J."/>
            <person name="Quigley I."/>
            <person name="Heinz S."/>
            <person name="Ogino H."/>
            <person name="Ochi H."/>
            <person name="Hellsten U."/>
            <person name="Lyons J.B."/>
            <person name="Simakov O."/>
            <person name="Putnam N."/>
            <person name="Stites J."/>
            <person name="Kuroki Y."/>
            <person name="Tanaka T."/>
            <person name="Michiue T."/>
            <person name="Watanabe M."/>
            <person name="Bogdanovic O."/>
            <person name="Lister R."/>
            <person name="Georgiou G."/>
            <person name="Paranjpe S.S."/>
            <person name="van Kruijsbergen I."/>
            <person name="Shu S."/>
            <person name="Carlson J."/>
            <person name="Kinoshita T."/>
            <person name="Ohta Y."/>
            <person name="Mawaribuchi S."/>
            <person name="Jenkins J."/>
            <person name="Grimwood J."/>
            <person name="Schmutz J."/>
            <person name="Mitros T."/>
            <person name="Mozaffari S.V."/>
            <person name="Suzuki Y."/>
            <person name="Haramoto Y."/>
            <person name="Yamamoto T.S."/>
            <person name="Takagi C."/>
            <person name="Heald R."/>
            <person name="Miller K."/>
            <person name="Haudenschild C."/>
            <person name="Kitzman J."/>
            <person name="Nakayama T."/>
            <person name="Izutsu Y."/>
            <person name="Robert J."/>
            <person name="Fortriede J."/>
            <person name="Burns K."/>
            <person name="Lotay V."/>
            <person name="Karimi K."/>
            <person name="Yasuoka Y."/>
            <person name="Dichmann D.S."/>
            <person name="Flajnik M.F."/>
            <person name="Houston D.W."/>
            <person name="Shendure J."/>
            <person name="DuPasquier L."/>
            <person name="Vize P.D."/>
            <person name="Zorn A.M."/>
            <person name="Ito M."/>
            <person name="Marcotte E.M."/>
            <person name="Wallingford J.B."/>
            <person name="Ito Y."/>
            <person name="Asashima M."/>
            <person name="Ueno N."/>
            <person name="Matsuda Y."/>
            <person name="Veenstra G.J."/>
            <person name="Fujiyama A."/>
            <person name="Harland R.M."/>
            <person name="Taira M."/>
            <person name="Rokhsar D.S."/>
        </authorList>
    </citation>
    <scope>NUCLEOTIDE SEQUENCE [LARGE SCALE GENOMIC DNA]</scope>
    <source>
        <strain evidence="3">J</strain>
    </source>
</reference>
<evidence type="ECO:0000313" key="2">
    <source>
        <dbReference type="EMBL" id="OCT64981.1"/>
    </source>
</evidence>
<sequence>MIMISMWEAWAGALQSCCNSTWQSTGRKSNSSSSSAEAHEQEERHQHAFGEVVSIALECGCGGSGKQTRRLEIWNNINKVTAVHTTNAKNASYNFSIVISIKEPPKKEENKK</sequence>
<evidence type="ECO:0000313" key="3">
    <source>
        <dbReference type="Proteomes" id="UP000694892"/>
    </source>
</evidence>
<proteinExistence type="predicted"/>
<dbReference type="EMBL" id="CM004481">
    <property type="protein sequence ID" value="OCT64981.1"/>
    <property type="molecule type" value="Genomic_DNA"/>
</dbReference>
<dbReference type="AlphaFoldDB" id="A0A974H5C1"/>
<feature type="region of interest" description="Disordered" evidence="1">
    <location>
        <begin position="21"/>
        <end position="47"/>
    </location>
</feature>